<dbReference type="AlphaFoldDB" id="A0AAV4P5V5"/>
<sequence length="31" mass="3645">CRTEYSVVFGNITFSILTISKRVILFSRKYC</sequence>
<organism evidence="1 2">
    <name type="scientific">Caerostris darwini</name>
    <dbReference type="NCBI Taxonomy" id="1538125"/>
    <lineage>
        <taxon>Eukaryota</taxon>
        <taxon>Metazoa</taxon>
        <taxon>Ecdysozoa</taxon>
        <taxon>Arthropoda</taxon>
        <taxon>Chelicerata</taxon>
        <taxon>Arachnida</taxon>
        <taxon>Araneae</taxon>
        <taxon>Araneomorphae</taxon>
        <taxon>Entelegynae</taxon>
        <taxon>Araneoidea</taxon>
        <taxon>Araneidae</taxon>
        <taxon>Caerostris</taxon>
    </lineage>
</organism>
<dbReference type="Proteomes" id="UP001054837">
    <property type="component" value="Unassembled WGS sequence"/>
</dbReference>
<protein>
    <submittedName>
        <fullName evidence="1">Uncharacterized protein</fullName>
    </submittedName>
</protein>
<accession>A0AAV4P5V5</accession>
<name>A0AAV4P5V5_9ARAC</name>
<proteinExistence type="predicted"/>
<comment type="caution">
    <text evidence="1">The sequence shown here is derived from an EMBL/GenBank/DDBJ whole genome shotgun (WGS) entry which is preliminary data.</text>
</comment>
<gene>
    <name evidence="1" type="ORF">CDAR_117631</name>
</gene>
<evidence type="ECO:0000313" key="2">
    <source>
        <dbReference type="Proteomes" id="UP001054837"/>
    </source>
</evidence>
<dbReference type="EMBL" id="BPLQ01002353">
    <property type="protein sequence ID" value="GIX91950.1"/>
    <property type="molecule type" value="Genomic_DNA"/>
</dbReference>
<keyword evidence="2" id="KW-1185">Reference proteome</keyword>
<feature type="non-terminal residue" evidence="1">
    <location>
        <position position="1"/>
    </location>
</feature>
<evidence type="ECO:0000313" key="1">
    <source>
        <dbReference type="EMBL" id="GIX91950.1"/>
    </source>
</evidence>
<reference evidence="1 2" key="1">
    <citation type="submission" date="2021-06" db="EMBL/GenBank/DDBJ databases">
        <title>Caerostris darwini draft genome.</title>
        <authorList>
            <person name="Kono N."/>
            <person name="Arakawa K."/>
        </authorList>
    </citation>
    <scope>NUCLEOTIDE SEQUENCE [LARGE SCALE GENOMIC DNA]</scope>
</reference>